<dbReference type="EMBL" id="JBBBZM010000194">
    <property type="protein sequence ID" value="KAL0632002.1"/>
    <property type="molecule type" value="Genomic_DNA"/>
</dbReference>
<dbReference type="InterPro" id="IPR013272">
    <property type="entry name" value="Vps72/YL1_C"/>
</dbReference>
<dbReference type="Proteomes" id="UP001447188">
    <property type="component" value="Unassembled WGS sequence"/>
</dbReference>
<feature type="compositionally biased region" description="Low complexity" evidence="2">
    <location>
        <begin position="401"/>
        <end position="413"/>
    </location>
</feature>
<feature type="region of interest" description="Disordered" evidence="2">
    <location>
        <begin position="84"/>
        <end position="127"/>
    </location>
</feature>
<organism evidence="4 5">
    <name type="scientific">Discina gigas</name>
    <dbReference type="NCBI Taxonomy" id="1032678"/>
    <lineage>
        <taxon>Eukaryota</taxon>
        <taxon>Fungi</taxon>
        <taxon>Dikarya</taxon>
        <taxon>Ascomycota</taxon>
        <taxon>Pezizomycotina</taxon>
        <taxon>Pezizomycetes</taxon>
        <taxon>Pezizales</taxon>
        <taxon>Discinaceae</taxon>
        <taxon>Discina</taxon>
    </lineage>
</organism>
<feature type="compositionally biased region" description="Basic and acidic residues" evidence="2">
    <location>
        <begin position="355"/>
        <end position="366"/>
    </location>
</feature>
<dbReference type="SMART" id="SM00993">
    <property type="entry name" value="YL1_C"/>
    <property type="match status" value="1"/>
</dbReference>
<dbReference type="Pfam" id="PF08265">
    <property type="entry name" value="YL1_C"/>
    <property type="match status" value="1"/>
</dbReference>
<gene>
    <name evidence="4" type="ORF">Q9L58_009128</name>
</gene>
<comment type="caution">
    <text evidence="4">The sequence shown here is derived from an EMBL/GenBank/DDBJ whole genome shotgun (WGS) entry which is preliminary data.</text>
</comment>
<feature type="compositionally biased region" description="Low complexity" evidence="2">
    <location>
        <begin position="161"/>
        <end position="178"/>
    </location>
</feature>
<feature type="domain" description="Vps72/YL1 C-terminal" evidence="3">
    <location>
        <begin position="549"/>
        <end position="578"/>
    </location>
</feature>
<protein>
    <recommendedName>
        <fullName evidence="3">Vps72/YL1 C-terminal domain-containing protein</fullName>
    </recommendedName>
</protein>
<evidence type="ECO:0000256" key="1">
    <source>
        <dbReference type="ARBA" id="ARBA00006832"/>
    </source>
</evidence>
<reference evidence="4 5" key="1">
    <citation type="submission" date="2024-02" db="EMBL/GenBank/DDBJ databases">
        <title>Discinaceae phylogenomics.</title>
        <authorList>
            <person name="Dirks A.C."/>
            <person name="James T.Y."/>
        </authorList>
    </citation>
    <scope>NUCLEOTIDE SEQUENCE [LARGE SCALE GENOMIC DNA]</scope>
    <source>
        <strain evidence="4 5">ACD0624</strain>
    </source>
</reference>
<evidence type="ECO:0000313" key="4">
    <source>
        <dbReference type="EMBL" id="KAL0632002.1"/>
    </source>
</evidence>
<feature type="region of interest" description="Disordered" evidence="2">
    <location>
        <begin position="161"/>
        <end position="194"/>
    </location>
</feature>
<accession>A0ABR3G7S8</accession>
<sequence>MTDDDILSDAPSELSLANIDDNDDFSEEEDGPSIQAPVESLVAGRERRSTAGNRLATLLHQEADAEDTLFLEDEDDVEFAAGEAEELSDVQLDSSSEDEYDAGPPAVDGKDGVEREEELEGERELERQVKEAKAVKKRKAAEAFLKPRVSTRKRVTIKDVTSTTTTAATTAAHTATATPPAMNSPPRPRKKSERVSWIPEFAAVRSSSRTLSLQNRTETMKRLEESEKRRLHTIKLMEAAAAKKDKTNPRKVMTQADRLREAKLTEEMNLKSLNRWEQNEAYRLEEQRRKLAALQNRRLVGPVITWWSGTAEWDERGKLVRVGKGLADTIECSGNEVGKKDKGKDCKRNFTSRSSDQEKGKEKSTPESEGDLGQERNETQQQQYGTIIIPQPEQDSTIQVRSTSPSRPTSSTSDNINPAPSSDTALLAPHPPAPQQEVIRSNGALPMFLEGILEYTALPDPSEQKGPPPEKITDESTPPTPPSLAGPPKPKTEQSTRNVVVLGNFDPPAVQTREGVVKVLFPSESKRSWREFSIFFTLPFCSILATHKPLCVITHQLAKFRDPTTGMPYASLQAYREVQNILQGEIQWSCLLGAYVGTPNMAAKGVPDGFLKPEVERVFVE</sequence>
<evidence type="ECO:0000259" key="3">
    <source>
        <dbReference type="SMART" id="SM00993"/>
    </source>
</evidence>
<dbReference type="InterPro" id="IPR046757">
    <property type="entry name" value="YL1_N"/>
</dbReference>
<feature type="region of interest" description="Disordered" evidence="2">
    <location>
        <begin position="333"/>
        <end position="437"/>
    </location>
</feature>
<proteinExistence type="inferred from homology"/>
<feature type="compositionally biased region" description="Acidic residues" evidence="2">
    <location>
        <begin position="20"/>
        <end position="31"/>
    </location>
</feature>
<dbReference type="Pfam" id="PF05764">
    <property type="entry name" value="YL1"/>
    <property type="match status" value="1"/>
</dbReference>
<dbReference type="PANTHER" id="PTHR13275:SF4">
    <property type="entry name" value="VACUOLAR PROTEIN SORTING-ASSOCIATED PROTEIN 72 HOMOLOG"/>
    <property type="match status" value="1"/>
</dbReference>
<evidence type="ECO:0000256" key="2">
    <source>
        <dbReference type="SAM" id="MobiDB-lite"/>
    </source>
</evidence>
<evidence type="ECO:0000313" key="5">
    <source>
        <dbReference type="Proteomes" id="UP001447188"/>
    </source>
</evidence>
<feature type="compositionally biased region" description="Basic and acidic residues" evidence="2">
    <location>
        <begin position="337"/>
        <end position="348"/>
    </location>
</feature>
<name>A0ABR3G7S8_9PEZI</name>
<feature type="region of interest" description="Disordered" evidence="2">
    <location>
        <begin position="458"/>
        <end position="494"/>
    </location>
</feature>
<feature type="compositionally biased region" description="Polar residues" evidence="2">
    <location>
        <begin position="414"/>
        <end position="424"/>
    </location>
</feature>
<dbReference type="PANTHER" id="PTHR13275">
    <property type="entry name" value="YL-1 PROTEIN TRANSCRIPTION FACTOR-LIKE 1"/>
    <property type="match status" value="1"/>
</dbReference>
<feature type="region of interest" description="Disordered" evidence="2">
    <location>
        <begin position="1"/>
        <end position="49"/>
    </location>
</feature>
<feature type="compositionally biased region" description="Pro residues" evidence="2">
    <location>
        <begin position="478"/>
        <end position="489"/>
    </location>
</feature>
<comment type="similarity">
    <text evidence="1">Belongs to the VPS72/YL1 family.</text>
</comment>
<keyword evidence="5" id="KW-1185">Reference proteome</keyword>